<organism evidence="1 2">
    <name type="scientific">Phlyctema vagabunda</name>
    <dbReference type="NCBI Taxonomy" id="108571"/>
    <lineage>
        <taxon>Eukaryota</taxon>
        <taxon>Fungi</taxon>
        <taxon>Dikarya</taxon>
        <taxon>Ascomycota</taxon>
        <taxon>Pezizomycotina</taxon>
        <taxon>Leotiomycetes</taxon>
        <taxon>Helotiales</taxon>
        <taxon>Dermateaceae</taxon>
        <taxon>Phlyctema</taxon>
    </lineage>
</organism>
<protein>
    <submittedName>
        <fullName evidence="1">Uncharacterized protein</fullName>
    </submittedName>
</protein>
<gene>
    <name evidence="1" type="ORF">PVAG01_07021</name>
</gene>
<accession>A0ABR4PC05</accession>
<dbReference type="Gene3D" id="3.30.9.10">
    <property type="entry name" value="D-Amino Acid Oxidase, subunit A, domain 2"/>
    <property type="match status" value="1"/>
</dbReference>
<keyword evidence="2" id="KW-1185">Reference proteome</keyword>
<dbReference type="Proteomes" id="UP001629113">
    <property type="component" value="Unassembled WGS sequence"/>
</dbReference>
<evidence type="ECO:0000313" key="2">
    <source>
        <dbReference type="Proteomes" id="UP001629113"/>
    </source>
</evidence>
<dbReference type="EMBL" id="JBFCZG010000006">
    <property type="protein sequence ID" value="KAL3420576.1"/>
    <property type="molecule type" value="Genomic_DNA"/>
</dbReference>
<comment type="caution">
    <text evidence="1">The sequence shown here is derived from an EMBL/GenBank/DDBJ whole genome shotgun (WGS) entry which is preliminary data.</text>
</comment>
<name>A0ABR4PC05_9HELO</name>
<evidence type="ECO:0000313" key="1">
    <source>
        <dbReference type="EMBL" id="KAL3420576.1"/>
    </source>
</evidence>
<sequence length="90" mass="10372">MNIFTPIGGLLKVLRRQTALRNTTTLKDSEDPTKLYKASYPLTRLDDRLQTLPFAIEQSLRDELHEIFPAVADWPFFNTKFCCLANINIT</sequence>
<proteinExistence type="predicted"/>
<reference evidence="1 2" key="1">
    <citation type="submission" date="2024-06" db="EMBL/GenBank/DDBJ databases">
        <title>Complete genome of Phlyctema vagabunda strain 19-DSS-EL-015.</title>
        <authorList>
            <person name="Fiorenzani C."/>
        </authorList>
    </citation>
    <scope>NUCLEOTIDE SEQUENCE [LARGE SCALE GENOMIC DNA]</scope>
    <source>
        <strain evidence="1 2">19-DSS-EL-015</strain>
    </source>
</reference>